<sequence length="186" mass="19847">MGFISNSSQEAPTTNCMMFSCNEKCVVVDRPTAAEGVISVIINKTTTLVPSLPLSQGITSTTLASILLPNNEETETQLPPIIPSTFPRPPEGFSSGRNSTAINDGNSLPSTSSTKNSTMPSSTRSALSGIFPIWVVGLAIVIAVCCIGVNVVLLSAFCCYKRHKHRMRSENFTIKPATLHAFNPTT</sequence>
<proteinExistence type="predicted"/>
<reference evidence="2" key="1">
    <citation type="submission" date="2022-11" db="UniProtKB">
        <authorList>
            <consortium name="WormBaseParasite"/>
        </authorList>
    </citation>
    <scope>IDENTIFICATION</scope>
</reference>
<dbReference type="WBParaSite" id="PS1159_v2.g4550.t1">
    <property type="protein sequence ID" value="PS1159_v2.g4550.t1"/>
    <property type="gene ID" value="PS1159_v2.g4550"/>
</dbReference>
<name>A0AC35GFR5_9BILA</name>
<evidence type="ECO:0000313" key="1">
    <source>
        <dbReference type="Proteomes" id="UP000887580"/>
    </source>
</evidence>
<evidence type="ECO:0000313" key="2">
    <source>
        <dbReference type="WBParaSite" id="PS1159_v2.g4550.t1"/>
    </source>
</evidence>
<protein>
    <submittedName>
        <fullName evidence="2">Uncharacterized protein</fullName>
    </submittedName>
</protein>
<accession>A0AC35GFR5</accession>
<organism evidence="1 2">
    <name type="scientific">Panagrolaimus sp. PS1159</name>
    <dbReference type="NCBI Taxonomy" id="55785"/>
    <lineage>
        <taxon>Eukaryota</taxon>
        <taxon>Metazoa</taxon>
        <taxon>Ecdysozoa</taxon>
        <taxon>Nematoda</taxon>
        <taxon>Chromadorea</taxon>
        <taxon>Rhabditida</taxon>
        <taxon>Tylenchina</taxon>
        <taxon>Panagrolaimomorpha</taxon>
        <taxon>Panagrolaimoidea</taxon>
        <taxon>Panagrolaimidae</taxon>
        <taxon>Panagrolaimus</taxon>
    </lineage>
</organism>
<dbReference type="Proteomes" id="UP000887580">
    <property type="component" value="Unplaced"/>
</dbReference>